<dbReference type="PANTHER" id="PTHR21426:SF12">
    <property type="entry name" value="EXOCYST COMPLEX COMPONENT 8"/>
    <property type="match status" value="1"/>
</dbReference>
<keyword evidence="7" id="KW-1185">Reference proteome</keyword>
<dbReference type="SUPFAM" id="SSF50729">
    <property type="entry name" value="PH domain-like"/>
    <property type="match status" value="1"/>
</dbReference>
<dbReference type="Gene3D" id="2.30.29.30">
    <property type="entry name" value="Pleckstrin-homology domain (PH domain)/Phosphotyrosine-binding domain (PTB)"/>
    <property type="match status" value="1"/>
</dbReference>
<evidence type="ECO:0000259" key="5">
    <source>
        <dbReference type="Pfam" id="PF16528"/>
    </source>
</evidence>
<evidence type="ECO:0000256" key="2">
    <source>
        <dbReference type="ARBA" id="ARBA00022448"/>
    </source>
</evidence>
<feature type="domain" description="Exocyst component Exo84 C-terminal" evidence="5">
    <location>
        <begin position="314"/>
        <end position="506"/>
    </location>
</feature>
<sequence length="697" mass="79377">TSRWNTSLLPIPVIRDRLKGVRTGDETKKLQALRSEMNTINHASQEMLKHNVFQNYQQFIDASKEISHLEEEIYQLSSLLLDQKQLIENLMQMTGDDKSSVQTASSHSASAATATPIQVLMQKMDGIASILNNMRSSDKVLLYGEMMLLDPETKEDIHRAMLVLLSDRLLIGNVTPSGKYSLESTFSLNNLAVVNVKDRESGPAVADQLLKLLVFPEQRYYRCDSARVKKMWLDELERAKREILHEGILARQTTIRGKRMTVQVPHICMFSWPPLHEFFLLRKERSARSYLQQPRNRSRRVRRGKSVNQDEMAWLQELPAELDDCIAHRDLDQTVELIHEWKQCSTKDSNIDSQMKIRENQIVQLLSDDVRRPGAVHGGPRAMKKARTLLAQLGRGTYAMDLYLRRRSALQRAAIKDIAVSEEPLSYVRQLCTLFSGAVTDVASEFHSQPQYYCQVLQWCSGELSMLLSLVRRHVIEVAPAMTVLAFTWGILMKTMDELTAMGVQLTFEVHRLLAPALESAIETNFSNIMQGVKLRMTEERWRPYVLESESALSRLVEELSDVGLNIDWTVASDSRAAVLLSPHAIHFARVAHSVARDLAPLRGSPARSACDRCIFELWNDYLRHLSSSICDSTVYAYTATFILTQVLPLCETTLYCDDDPNDVLTRLLAENYPKLVPYAKDSEEEAIEEEEEVAHI</sequence>
<evidence type="ECO:0000256" key="1">
    <source>
        <dbReference type="ARBA" id="ARBA00007210"/>
    </source>
</evidence>
<accession>W2TQD8</accession>
<dbReference type="EMBL" id="KI658066">
    <property type="protein sequence ID" value="ETN83884.1"/>
    <property type="molecule type" value="Genomic_DNA"/>
</dbReference>
<dbReference type="GO" id="GO:0006893">
    <property type="term" value="P:Golgi to plasma membrane transport"/>
    <property type="evidence" value="ECO:0007669"/>
    <property type="project" value="TreeGrafter"/>
</dbReference>
<protein>
    <submittedName>
        <fullName evidence="6">Vps51/Vps67</fullName>
    </submittedName>
</protein>
<dbReference type="InterPro" id="IPR011993">
    <property type="entry name" value="PH-like_dom_sf"/>
</dbReference>
<dbReference type="GO" id="GO:0006887">
    <property type="term" value="P:exocytosis"/>
    <property type="evidence" value="ECO:0007669"/>
    <property type="project" value="UniProtKB-KW"/>
</dbReference>
<dbReference type="InterPro" id="IPR033961">
    <property type="entry name" value="Exo84"/>
</dbReference>
<dbReference type="Pfam" id="PF08700">
    <property type="entry name" value="VPS51_Exo84_N"/>
    <property type="match status" value="1"/>
</dbReference>
<dbReference type="GO" id="GO:0015031">
    <property type="term" value="P:protein transport"/>
    <property type="evidence" value="ECO:0007669"/>
    <property type="project" value="UniProtKB-KW"/>
</dbReference>
<reference evidence="7" key="1">
    <citation type="journal article" date="2014" name="Nat. Genet.">
        <title>Genome of the human hookworm Necator americanus.</title>
        <authorList>
            <person name="Tang Y.T."/>
            <person name="Gao X."/>
            <person name="Rosa B.A."/>
            <person name="Abubucker S."/>
            <person name="Hallsworth-Pepin K."/>
            <person name="Martin J."/>
            <person name="Tyagi R."/>
            <person name="Heizer E."/>
            <person name="Zhang X."/>
            <person name="Bhonagiri-Palsikar V."/>
            <person name="Minx P."/>
            <person name="Warren W.C."/>
            <person name="Wang Q."/>
            <person name="Zhan B."/>
            <person name="Hotez P.J."/>
            <person name="Sternberg P.W."/>
            <person name="Dougall A."/>
            <person name="Gaze S.T."/>
            <person name="Mulvenna J."/>
            <person name="Sotillo J."/>
            <person name="Ranganathan S."/>
            <person name="Rabelo E.M."/>
            <person name="Wilson R.K."/>
            <person name="Felgner P.L."/>
            <person name="Bethony J."/>
            <person name="Hawdon J.M."/>
            <person name="Gasser R.B."/>
            <person name="Loukas A."/>
            <person name="Mitreva M."/>
        </authorList>
    </citation>
    <scope>NUCLEOTIDE SEQUENCE [LARGE SCALE GENOMIC DNA]</scope>
</reference>
<dbReference type="AlphaFoldDB" id="W2TQD8"/>
<evidence type="ECO:0000256" key="3">
    <source>
        <dbReference type="ARBA" id="ARBA00022483"/>
    </source>
</evidence>
<evidence type="ECO:0000313" key="7">
    <source>
        <dbReference type="Proteomes" id="UP000053676"/>
    </source>
</evidence>
<dbReference type="Proteomes" id="UP000053676">
    <property type="component" value="Unassembled WGS sequence"/>
</dbReference>
<dbReference type="InterPro" id="IPR016159">
    <property type="entry name" value="Cullin_repeat-like_dom_sf"/>
</dbReference>
<gene>
    <name evidence="6" type="ORF">NECAME_01677</name>
</gene>
<dbReference type="SUPFAM" id="SSF74788">
    <property type="entry name" value="Cullin repeat-like"/>
    <property type="match status" value="1"/>
</dbReference>
<dbReference type="Gene3D" id="1.20.58.1210">
    <property type="entry name" value="Exo84p, N-terminal helical domain"/>
    <property type="match status" value="1"/>
</dbReference>
<dbReference type="KEGG" id="nai:NECAME_01677"/>
<dbReference type="OMA" id="AAWLPNR"/>
<evidence type="ECO:0000256" key="4">
    <source>
        <dbReference type="ARBA" id="ARBA00022927"/>
    </source>
</evidence>
<dbReference type="FunFam" id="1.20.58.1210:FF:000005">
    <property type="entry name" value="EXOCyst component"/>
    <property type="match status" value="1"/>
</dbReference>
<proteinExistence type="inferred from homology"/>
<keyword evidence="2" id="KW-0813">Transport</keyword>
<dbReference type="PANTHER" id="PTHR21426">
    <property type="entry name" value="EXOCYST COMPLEX COMPONENT 8"/>
    <property type="match status" value="1"/>
</dbReference>
<dbReference type="InterPro" id="IPR042561">
    <property type="entry name" value="Exo84_C_1"/>
</dbReference>
<feature type="non-terminal residue" evidence="6">
    <location>
        <position position="1"/>
    </location>
</feature>
<keyword evidence="4" id="KW-0653">Protein transport</keyword>
<dbReference type="Pfam" id="PF16528">
    <property type="entry name" value="Exo84_C"/>
    <property type="match status" value="1"/>
</dbReference>
<dbReference type="GO" id="GO:0000145">
    <property type="term" value="C:exocyst"/>
    <property type="evidence" value="ECO:0007669"/>
    <property type="project" value="InterPro"/>
</dbReference>
<comment type="similarity">
    <text evidence="1">Belongs to the EXO84 family.</text>
</comment>
<dbReference type="InterPro" id="IPR032403">
    <property type="entry name" value="Exo84_C"/>
</dbReference>
<dbReference type="STRING" id="51031.W2TQD8"/>
<name>W2TQD8_NECAM</name>
<organism evidence="6 7">
    <name type="scientific">Necator americanus</name>
    <name type="common">Human hookworm</name>
    <dbReference type="NCBI Taxonomy" id="51031"/>
    <lineage>
        <taxon>Eukaryota</taxon>
        <taxon>Metazoa</taxon>
        <taxon>Ecdysozoa</taxon>
        <taxon>Nematoda</taxon>
        <taxon>Chromadorea</taxon>
        <taxon>Rhabditida</taxon>
        <taxon>Rhabditina</taxon>
        <taxon>Rhabditomorpha</taxon>
        <taxon>Strongyloidea</taxon>
        <taxon>Ancylostomatidae</taxon>
        <taxon>Bunostominae</taxon>
        <taxon>Necator</taxon>
    </lineage>
</organism>
<evidence type="ECO:0000313" key="6">
    <source>
        <dbReference type="EMBL" id="ETN83884.1"/>
    </source>
</evidence>
<dbReference type="OrthoDB" id="642193at2759"/>
<keyword evidence="3" id="KW-0268">Exocytosis</keyword>